<reference evidence="9 10" key="1">
    <citation type="submission" date="2018-09" db="EMBL/GenBank/DDBJ databases">
        <title>Draft genome sequence of Rhodopseudomonas palustris 2.1.18.</title>
        <authorList>
            <person name="Robertson S.L."/>
            <person name="Meyer T.E."/>
            <person name="Kyndt J.A."/>
        </authorList>
    </citation>
    <scope>NUCLEOTIDE SEQUENCE [LARGE SCALE GENOMIC DNA]</scope>
    <source>
        <strain evidence="9 10">2.1.18</strain>
    </source>
</reference>
<comment type="function">
    <text evidence="6">A cysteine desulfhydrase that generates hydrogen sulfide, H(2)S. The H(2)S produced by this enzyme stimulates respiration in M.tuberculosis, mediated primarily via cytochrome bd with a lesser contribution from cytochrome bc1/aa3. H(2)S modulates the balance between respiration and glycolysis, and also contributes to redox homeostasis. Probably eliminates toxic levels of Cys (which can induce oxidative stress).</text>
</comment>
<comment type="caution">
    <text evidence="9">The sequence shown here is derived from an EMBL/GenBank/DDBJ whole genome shotgun (WGS) entry which is preliminary data.</text>
</comment>
<evidence type="ECO:0000313" key="9">
    <source>
        <dbReference type="EMBL" id="RJF76502.1"/>
    </source>
</evidence>
<comment type="subcellular location">
    <subcellularLocation>
        <location evidence="2">Cytoplasm</location>
    </subcellularLocation>
</comment>
<evidence type="ECO:0000256" key="3">
    <source>
        <dbReference type="ARBA" id="ARBA00022490"/>
    </source>
</evidence>
<dbReference type="EC" id="4.4.1.1" evidence="7"/>
<keyword evidence="5 7" id="KW-0456">Lyase</keyword>
<evidence type="ECO:0000259" key="8">
    <source>
        <dbReference type="Pfam" id="PF00291"/>
    </source>
</evidence>
<comment type="similarity">
    <text evidence="7">Belongs to the cysteine synthase/cystathionine beta-synthase family. Cds1 subfamily.</text>
</comment>
<dbReference type="HAMAP" id="MF_00868">
    <property type="entry name" value="Cds1"/>
    <property type="match status" value="1"/>
</dbReference>
<evidence type="ECO:0000256" key="1">
    <source>
        <dbReference type="ARBA" id="ARBA00001933"/>
    </source>
</evidence>
<dbReference type="Proteomes" id="UP000285523">
    <property type="component" value="Unassembled WGS sequence"/>
</dbReference>
<proteinExistence type="inferred from homology"/>
<dbReference type="Gene3D" id="3.40.50.1100">
    <property type="match status" value="2"/>
</dbReference>
<dbReference type="EMBL" id="QYYD01000004">
    <property type="protein sequence ID" value="RJF76502.1"/>
    <property type="molecule type" value="Genomic_DNA"/>
</dbReference>
<dbReference type="Pfam" id="PF00291">
    <property type="entry name" value="PALP"/>
    <property type="match status" value="1"/>
</dbReference>
<dbReference type="PANTHER" id="PTHR10314">
    <property type="entry name" value="CYSTATHIONINE BETA-SYNTHASE"/>
    <property type="match status" value="1"/>
</dbReference>
<dbReference type="SUPFAM" id="SSF53686">
    <property type="entry name" value="Tryptophan synthase beta subunit-like PLP-dependent enzymes"/>
    <property type="match status" value="1"/>
</dbReference>
<feature type="domain" description="Tryptophan synthase beta chain-like PALP" evidence="8">
    <location>
        <begin position="50"/>
        <end position="340"/>
    </location>
</feature>
<dbReference type="GO" id="GO:0019450">
    <property type="term" value="P:L-cysteine catabolic process to pyruvate"/>
    <property type="evidence" value="ECO:0007669"/>
    <property type="project" value="UniProtKB-UniRule"/>
</dbReference>
<dbReference type="InterPro" id="IPR047586">
    <property type="entry name" value="Cds1"/>
</dbReference>
<feature type="modified residue" description="N6-(pyridoxal phosphate)lysine" evidence="7">
    <location>
        <position position="79"/>
    </location>
</feature>
<dbReference type="InterPro" id="IPR001926">
    <property type="entry name" value="TrpB-like_PALP"/>
</dbReference>
<sequence length="405" mass="44198">MTTIQVATARNLPAEPKPVLSLFGGEMAEQEWVRNAIDILEAEARRSADTHLFKLRFPGLDGIDVYFKDESTHPTGSLKHRMARSLILFGLCNGLIGPGTALVEASSGSTAVSEAYFAELLGLPFIAVVPRSTSRQKVTAIERFGGRCHFVDRSSEVYGAAQTIAAELGGLYLDQFTYAERAIDWRTGNIAESIFKQMAGEPHPVPEWIVMSTGTGGTSATIGRYIRFSRQKTRLCGVDVENSCFFEAYKSRSRTANCVRGSRIEGVGRPRVEPSFVPSVIDQMMQVPDAASIAAARVLTSRLSHRVGGSTGANFIGLCWCAAAMLREKRSGSLVTVLCDDGERYSDTYYNDAWLQEQDIDIAPYVAAIERFLDSGIFEMPYDGAGFECASGPTERVRPASEARA</sequence>
<protein>
    <recommendedName>
        <fullName evidence="7">L-cysteine desulfhydrase Cds1</fullName>
        <ecNumber evidence="7">4.4.1.1</ecNumber>
    </recommendedName>
</protein>
<comment type="function">
    <text evidence="7">A cysteine desulfhydrase that generates hydrogen sulfide, H(2)S. The H(2)S produced by this enzyme may modulate central metabolism.</text>
</comment>
<evidence type="ECO:0000256" key="5">
    <source>
        <dbReference type="ARBA" id="ARBA00023239"/>
    </source>
</evidence>
<evidence type="ECO:0000313" key="10">
    <source>
        <dbReference type="Proteomes" id="UP000285523"/>
    </source>
</evidence>
<evidence type="ECO:0000256" key="4">
    <source>
        <dbReference type="ARBA" id="ARBA00022898"/>
    </source>
</evidence>
<dbReference type="AlphaFoldDB" id="A0A418VK23"/>
<comment type="catalytic activity">
    <reaction evidence="7">
        <text>L-cysteine + H2O = hydrogen sulfide + pyruvate + NH4(+) + H(+)</text>
        <dbReference type="Rhea" id="RHEA:24931"/>
        <dbReference type="ChEBI" id="CHEBI:15361"/>
        <dbReference type="ChEBI" id="CHEBI:15377"/>
        <dbReference type="ChEBI" id="CHEBI:15378"/>
        <dbReference type="ChEBI" id="CHEBI:28938"/>
        <dbReference type="ChEBI" id="CHEBI:29919"/>
        <dbReference type="ChEBI" id="CHEBI:35235"/>
        <dbReference type="EC" id="4.4.1.1"/>
    </reaction>
</comment>
<name>A0A418VK23_RHOPL</name>
<dbReference type="GO" id="GO:0030170">
    <property type="term" value="F:pyridoxal phosphate binding"/>
    <property type="evidence" value="ECO:0007669"/>
    <property type="project" value="UniProtKB-UniRule"/>
</dbReference>
<dbReference type="FunFam" id="3.40.50.1100:FF:000015">
    <property type="entry name" value="Cysteine synthase B"/>
    <property type="match status" value="1"/>
</dbReference>
<accession>A0A418VK23</accession>
<comment type="cofactor">
    <cofactor evidence="1 7">
        <name>pyridoxal 5'-phosphate</name>
        <dbReference type="ChEBI" id="CHEBI:597326"/>
    </cofactor>
</comment>
<dbReference type="OrthoDB" id="7624112at2"/>
<gene>
    <name evidence="7" type="primary">cds1</name>
    <name evidence="9" type="ORF">D4Q52_04970</name>
</gene>
<dbReference type="InterPro" id="IPR036052">
    <property type="entry name" value="TrpB-like_PALP_sf"/>
</dbReference>
<keyword evidence="4 7" id="KW-0663">Pyridoxal phosphate</keyword>
<organism evidence="9 10">
    <name type="scientific">Rhodopseudomonas palustris</name>
    <dbReference type="NCBI Taxonomy" id="1076"/>
    <lineage>
        <taxon>Bacteria</taxon>
        <taxon>Pseudomonadati</taxon>
        <taxon>Pseudomonadota</taxon>
        <taxon>Alphaproteobacteria</taxon>
        <taxon>Hyphomicrobiales</taxon>
        <taxon>Nitrobacteraceae</taxon>
        <taxon>Rhodopseudomonas</taxon>
    </lineage>
</organism>
<evidence type="ECO:0000256" key="7">
    <source>
        <dbReference type="HAMAP-Rule" id="MF_00868"/>
    </source>
</evidence>
<dbReference type="GO" id="GO:0016829">
    <property type="term" value="F:lyase activity"/>
    <property type="evidence" value="ECO:0007669"/>
    <property type="project" value="UniProtKB-KW"/>
</dbReference>
<dbReference type="GO" id="GO:0005737">
    <property type="term" value="C:cytoplasm"/>
    <property type="evidence" value="ECO:0007669"/>
    <property type="project" value="UniProtKB-SubCell"/>
</dbReference>
<keyword evidence="3 7" id="KW-0963">Cytoplasm</keyword>
<dbReference type="RefSeq" id="WP_119855448.1">
    <property type="nucleotide sequence ID" value="NZ_QYYD01000004.1"/>
</dbReference>
<evidence type="ECO:0000256" key="6">
    <source>
        <dbReference type="ARBA" id="ARBA00055251"/>
    </source>
</evidence>
<dbReference type="InterPro" id="IPR050214">
    <property type="entry name" value="Cys_Synth/Cystath_Beta-Synth"/>
</dbReference>
<evidence type="ECO:0000256" key="2">
    <source>
        <dbReference type="ARBA" id="ARBA00004496"/>
    </source>
</evidence>